<dbReference type="Pfam" id="PF03473">
    <property type="entry name" value="MOSC"/>
    <property type="match status" value="1"/>
</dbReference>
<dbReference type="PROSITE" id="PS51340">
    <property type="entry name" value="MOSC"/>
    <property type="match status" value="1"/>
</dbReference>
<dbReference type="GO" id="GO:0030170">
    <property type="term" value="F:pyridoxal phosphate binding"/>
    <property type="evidence" value="ECO:0007669"/>
    <property type="project" value="InterPro"/>
</dbReference>
<dbReference type="Proteomes" id="UP000239576">
    <property type="component" value="Unassembled WGS sequence"/>
</dbReference>
<dbReference type="GO" id="GO:0003824">
    <property type="term" value="F:catalytic activity"/>
    <property type="evidence" value="ECO:0007669"/>
    <property type="project" value="InterPro"/>
</dbReference>
<gene>
    <name evidence="2" type="ORF">C7B82_22570</name>
</gene>
<dbReference type="AlphaFoldDB" id="A0A2T1DYM6"/>
<dbReference type="Gene3D" id="2.40.33.20">
    <property type="entry name" value="PK beta-barrel domain-like"/>
    <property type="match status" value="1"/>
</dbReference>
<dbReference type="GO" id="GO:0030151">
    <property type="term" value="F:molybdenum ion binding"/>
    <property type="evidence" value="ECO:0007669"/>
    <property type="project" value="InterPro"/>
</dbReference>
<dbReference type="InterPro" id="IPR011037">
    <property type="entry name" value="Pyrv_Knase-like_insert_dom_sf"/>
</dbReference>
<protein>
    <submittedName>
        <fullName evidence="2">MOSC domain-containing protein</fullName>
    </submittedName>
</protein>
<dbReference type="RefSeq" id="WP_106258802.1">
    <property type="nucleotide sequence ID" value="NZ_CAWNSW010000161.1"/>
</dbReference>
<evidence type="ECO:0000313" key="3">
    <source>
        <dbReference type="Proteomes" id="UP000239576"/>
    </source>
</evidence>
<reference evidence="2 3" key="2">
    <citation type="submission" date="2018-03" db="EMBL/GenBank/DDBJ databases">
        <title>The ancient ancestry and fast evolution of plastids.</title>
        <authorList>
            <person name="Moore K.R."/>
            <person name="Magnabosco C."/>
            <person name="Momper L."/>
            <person name="Gold D.A."/>
            <person name="Bosak T."/>
            <person name="Fournier G.P."/>
        </authorList>
    </citation>
    <scope>NUCLEOTIDE SEQUENCE [LARGE SCALE GENOMIC DNA]</scope>
    <source>
        <strain evidence="2 3">ULC18</strain>
    </source>
</reference>
<evidence type="ECO:0000259" key="1">
    <source>
        <dbReference type="PROSITE" id="PS51340"/>
    </source>
</evidence>
<comment type="caution">
    <text evidence="2">The sequence shown here is derived from an EMBL/GenBank/DDBJ whole genome shotgun (WGS) entry which is preliminary data.</text>
</comment>
<feature type="domain" description="MOSC" evidence="1">
    <location>
        <begin position="111"/>
        <end position="271"/>
    </location>
</feature>
<reference evidence="3" key="1">
    <citation type="submission" date="2018-02" db="EMBL/GenBank/DDBJ databases">
        <authorList>
            <person name="Moore K."/>
            <person name="Momper L."/>
        </authorList>
    </citation>
    <scope>NUCLEOTIDE SEQUENCE [LARGE SCALE GENOMIC DNA]</scope>
    <source>
        <strain evidence="3">ULC18</strain>
    </source>
</reference>
<dbReference type="InterPro" id="IPR005303">
    <property type="entry name" value="MOCOS_middle"/>
</dbReference>
<sequence>MVRTIVGSVATLWRYPVKSMLGEELEVSEITERGLLGDRAYALLDVQSGRVASAKNPKKWAKLLEFQAAFTESPVQEALPPVKVSLPDGGSITSEAIETSSILSGFLGRDVQLLSSAPQTSSLDQYWPNVEGTAYQEKITELFLPPGTFFDSCSVHAITTATLARLQELYPDGQFDLRRFRPNLLIKPVSDEASFVEDAWVGNVLAIGDEVRLSIDTACPRCVVTTLAQAGLPSDLGILRTTAQYNNVIAGIRASVLQSGTIRRHDPIWLESP</sequence>
<dbReference type="EMBL" id="PVWK01000123">
    <property type="protein sequence ID" value="PSB25606.1"/>
    <property type="molecule type" value="Genomic_DNA"/>
</dbReference>
<organism evidence="2 3">
    <name type="scientific">Stenomitos frigidus ULC18</name>
    <dbReference type="NCBI Taxonomy" id="2107698"/>
    <lineage>
        <taxon>Bacteria</taxon>
        <taxon>Bacillati</taxon>
        <taxon>Cyanobacteriota</taxon>
        <taxon>Cyanophyceae</taxon>
        <taxon>Leptolyngbyales</taxon>
        <taxon>Leptolyngbyaceae</taxon>
        <taxon>Stenomitos</taxon>
    </lineage>
</organism>
<dbReference type="InterPro" id="IPR005302">
    <property type="entry name" value="MoCF_Sase_C"/>
</dbReference>
<evidence type="ECO:0000313" key="2">
    <source>
        <dbReference type="EMBL" id="PSB25606.1"/>
    </source>
</evidence>
<proteinExistence type="predicted"/>
<dbReference type="SUPFAM" id="SSF50800">
    <property type="entry name" value="PK beta-barrel domain-like"/>
    <property type="match status" value="1"/>
</dbReference>
<accession>A0A2T1DYM6</accession>
<keyword evidence="3" id="KW-1185">Reference proteome</keyword>
<dbReference type="Pfam" id="PF03476">
    <property type="entry name" value="MOSC_N"/>
    <property type="match status" value="1"/>
</dbReference>
<dbReference type="OrthoDB" id="581532at2"/>
<name>A0A2T1DYM6_9CYAN</name>